<dbReference type="PATRIC" id="fig|702438.4.peg.1334"/>
<dbReference type="EMBL" id="ADGI01000044">
    <property type="protein sequence ID" value="EGV31547.1"/>
    <property type="molecule type" value="Genomic_DNA"/>
</dbReference>
<feature type="transmembrane region" description="Helical" evidence="1">
    <location>
        <begin position="12"/>
        <end position="30"/>
    </location>
</feature>
<sequence length="74" mass="8436">MNTKKREKLGDLSLDIAKYIITAVLISALFNRSDEWKWYNFIYPIIAVALTIWIGLLLIDSKKGDGKQHKGEGL</sequence>
<gene>
    <name evidence="2" type="ORF">HMPREF9431_01294</name>
</gene>
<proteinExistence type="predicted"/>
<dbReference type="OrthoDB" id="1081761at2"/>
<dbReference type="RefSeq" id="WP_004380326.1">
    <property type="nucleotide sequence ID" value="NZ_JH114215.1"/>
</dbReference>
<name>G1WBU3_9BACT</name>
<evidence type="ECO:0000313" key="2">
    <source>
        <dbReference type="EMBL" id="EGV31547.1"/>
    </source>
</evidence>
<evidence type="ECO:0000256" key="1">
    <source>
        <dbReference type="SAM" id="Phobius"/>
    </source>
</evidence>
<keyword evidence="1" id="KW-1133">Transmembrane helix</keyword>
<comment type="caution">
    <text evidence="2">The sequence shown here is derived from an EMBL/GenBank/DDBJ whole genome shotgun (WGS) entry which is preliminary data.</text>
</comment>
<dbReference type="InterPro" id="IPR046568">
    <property type="entry name" value="DUF6722"/>
</dbReference>
<keyword evidence="1" id="KW-0812">Transmembrane</keyword>
<reference evidence="2 3" key="1">
    <citation type="submission" date="2011-07" db="EMBL/GenBank/DDBJ databases">
        <title>The Genome Sequence of Prevotella oulorum F0390.</title>
        <authorList>
            <consortium name="The Broad Institute Genome Sequencing Platform"/>
            <consortium name="The Broad Institute Genome Sequencing Center for Infectious Disease"/>
            <person name="Earl A."/>
            <person name="Ward D."/>
            <person name="Feldgarden M."/>
            <person name="Gevers D."/>
            <person name="Izard J."/>
            <person name="Ganesan A."/>
            <person name="Baranova O.V."/>
            <person name="Blanton J.M."/>
            <person name="Tanner A.C."/>
            <person name="Dewhirst F.E."/>
            <person name="Young S.K."/>
            <person name="Zeng Q."/>
            <person name="Gargeya S."/>
            <person name="Fitzgerald M."/>
            <person name="Haas B."/>
            <person name="Abouelleil A."/>
            <person name="Alvarado L."/>
            <person name="Arachchi H.M."/>
            <person name="Berlin A."/>
            <person name="Brown A."/>
            <person name="Chapman S.B."/>
            <person name="Chen Z."/>
            <person name="Dunbar C."/>
            <person name="Freedman E."/>
            <person name="Gearin G."/>
            <person name="Gellesch M."/>
            <person name="Goldberg J."/>
            <person name="Griggs A."/>
            <person name="Gujja S."/>
            <person name="Heiman D."/>
            <person name="Howarth C."/>
            <person name="Larson L."/>
            <person name="Lui A."/>
            <person name="MacDonald P.J.P."/>
            <person name="Mehta T."/>
            <person name="Montmayeur A."/>
            <person name="Murphy C."/>
            <person name="Neiman D."/>
            <person name="Pearson M."/>
            <person name="Priest M."/>
            <person name="Roberts A."/>
            <person name="Saif S."/>
            <person name="Shea T."/>
            <person name="Shenoy N."/>
            <person name="Sisk P."/>
            <person name="Stolte C."/>
            <person name="Sykes S."/>
            <person name="Wortman J."/>
            <person name="Nusbaum C."/>
            <person name="Birren B."/>
        </authorList>
    </citation>
    <scope>NUCLEOTIDE SEQUENCE [LARGE SCALE GENOMIC DNA]</scope>
    <source>
        <strain evidence="2 3">F0390</strain>
    </source>
</reference>
<organism evidence="2 3">
    <name type="scientific">Segatella oulorum F0390</name>
    <dbReference type="NCBI Taxonomy" id="702438"/>
    <lineage>
        <taxon>Bacteria</taxon>
        <taxon>Pseudomonadati</taxon>
        <taxon>Bacteroidota</taxon>
        <taxon>Bacteroidia</taxon>
        <taxon>Bacteroidales</taxon>
        <taxon>Prevotellaceae</taxon>
        <taxon>Segatella</taxon>
    </lineage>
</organism>
<protein>
    <submittedName>
        <fullName evidence="2">Uncharacterized protein</fullName>
    </submittedName>
</protein>
<dbReference type="GeneID" id="95425930"/>
<dbReference type="Proteomes" id="UP000005141">
    <property type="component" value="Unassembled WGS sequence"/>
</dbReference>
<evidence type="ECO:0000313" key="3">
    <source>
        <dbReference type="Proteomes" id="UP000005141"/>
    </source>
</evidence>
<dbReference type="HOGENOM" id="CLU_189929_1_0_10"/>
<keyword evidence="3" id="KW-1185">Reference proteome</keyword>
<keyword evidence="1" id="KW-0472">Membrane</keyword>
<dbReference type="Pfam" id="PF20482">
    <property type="entry name" value="DUF6722"/>
    <property type="match status" value="1"/>
</dbReference>
<feature type="transmembrane region" description="Helical" evidence="1">
    <location>
        <begin position="42"/>
        <end position="59"/>
    </location>
</feature>
<dbReference type="AlphaFoldDB" id="G1WBU3"/>
<accession>G1WBU3</accession>